<sequence length="58" mass="6319">MAEREVLFEFSRMGAYVRVAAIDAETGIEVVVMAPAAATRGDLERLALQKLQRRLAAG</sequence>
<dbReference type="InterPro" id="IPR054193">
    <property type="entry name" value="DUF6898"/>
</dbReference>
<dbReference type="EMBL" id="AP018907">
    <property type="protein sequence ID" value="BBF93217.1"/>
    <property type="molecule type" value="Genomic_DNA"/>
</dbReference>
<dbReference type="RefSeq" id="WP_165439197.1">
    <property type="nucleotide sequence ID" value="NZ_AP018907.1"/>
</dbReference>
<gene>
    <name evidence="2" type="ORF">BLTE_19020</name>
</gene>
<evidence type="ECO:0000313" key="2">
    <source>
        <dbReference type="EMBL" id="BBF93217.1"/>
    </source>
</evidence>
<dbReference type="Pfam" id="PF21839">
    <property type="entry name" value="DUF6898"/>
    <property type="match status" value="1"/>
</dbReference>
<evidence type="ECO:0000259" key="1">
    <source>
        <dbReference type="Pfam" id="PF21839"/>
    </source>
</evidence>
<feature type="domain" description="DUF6898" evidence="1">
    <location>
        <begin position="4"/>
        <end position="57"/>
    </location>
</feature>
<reference evidence="2 3" key="1">
    <citation type="submission" date="2018-08" db="EMBL/GenBank/DDBJ databases">
        <title>Complete genome sequencing of Blastochloris tepida GI.</title>
        <authorList>
            <person name="Tsukatani Y."/>
            <person name="Mori H."/>
        </authorList>
    </citation>
    <scope>NUCLEOTIDE SEQUENCE [LARGE SCALE GENOMIC DNA]</scope>
    <source>
        <strain evidence="2 3">GI</strain>
    </source>
</reference>
<proteinExistence type="predicted"/>
<dbReference type="Proteomes" id="UP000266934">
    <property type="component" value="Chromosome"/>
</dbReference>
<evidence type="ECO:0000313" key="3">
    <source>
        <dbReference type="Proteomes" id="UP000266934"/>
    </source>
</evidence>
<organism evidence="2 3">
    <name type="scientific">Blastochloris tepida</name>
    <dbReference type="NCBI Taxonomy" id="2233851"/>
    <lineage>
        <taxon>Bacteria</taxon>
        <taxon>Pseudomonadati</taxon>
        <taxon>Pseudomonadota</taxon>
        <taxon>Alphaproteobacteria</taxon>
        <taxon>Hyphomicrobiales</taxon>
        <taxon>Blastochloridaceae</taxon>
        <taxon>Blastochloris</taxon>
    </lineage>
</organism>
<dbReference type="KEGG" id="blag:BLTE_19020"/>
<name>A0A348G0Y4_9HYPH</name>
<keyword evidence="3" id="KW-1185">Reference proteome</keyword>
<protein>
    <recommendedName>
        <fullName evidence="1">DUF6898 domain-containing protein</fullName>
    </recommendedName>
</protein>
<accession>A0A348G0Y4</accession>
<dbReference type="AlphaFoldDB" id="A0A348G0Y4"/>